<evidence type="ECO:0000256" key="4">
    <source>
        <dbReference type="ARBA" id="ARBA00023004"/>
    </source>
</evidence>
<dbReference type="GO" id="GO:0016491">
    <property type="term" value="F:oxidoreductase activity"/>
    <property type="evidence" value="ECO:0007669"/>
    <property type="project" value="InterPro"/>
</dbReference>
<dbReference type="Proteomes" id="UP001143747">
    <property type="component" value="Unassembled WGS sequence"/>
</dbReference>
<evidence type="ECO:0000256" key="5">
    <source>
        <dbReference type="ARBA" id="ARBA00023014"/>
    </source>
</evidence>
<dbReference type="Gene3D" id="3.40.30.10">
    <property type="entry name" value="Glutaredoxin"/>
    <property type="match status" value="1"/>
</dbReference>
<evidence type="ECO:0000256" key="6">
    <source>
        <dbReference type="ARBA" id="ARBA00034078"/>
    </source>
</evidence>
<dbReference type="InterPro" id="IPR002023">
    <property type="entry name" value="NuoE-like"/>
</dbReference>
<comment type="caution">
    <text evidence="7">The sequence shown here is derived from an EMBL/GenBank/DDBJ whole genome shotgun (WGS) entry which is preliminary data.</text>
</comment>
<dbReference type="AlphaFoldDB" id="A0A9Q4KV14"/>
<evidence type="ECO:0000313" key="7">
    <source>
        <dbReference type="EMBL" id="MDE4908692.1"/>
    </source>
</evidence>
<dbReference type="SUPFAM" id="SSF52833">
    <property type="entry name" value="Thioredoxin-like"/>
    <property type="match status" value="1"/>
</dbReference>
<keyword evidence="3" id="KW-0479">Metal-binding</keyword>
<keyword evidence="4" id="KW-0408">Iron</keyword>
<dbReference type="GO" id="GO:0051537">
    <property type="term" value="F:2 iron, 2 sulfur cluster binding"/>
    <property type="evidence" value="ECO:0007669"/>
    <property type="project" value="UniProtKB-KW"/>
</dbReference>
<dbReference type="InterPro" id="IPR042128">
    <property type="entry name" value="NuoE_dom"/>
</dbReference>
<reference evidence="7" key="1">
    <citation type="submission" date="2022-01" db="EMBL/GenBank/DDBJ databases">
        <title>Draft genome of Methanogenium marinum DSM 15558.</title>
        <authorList>
            <person name="Chen S.-C."/>
            <person name="You Y.-T."/>
        </authorList>
    </citation>
    <scope>NUCLEOTIDE SEQUENCE</scope>
    <source>
        <strain evidence="7">DSM 15558</strain>
    </source>
</reference>
<dbReference type="EMBL" id="JAKELO010000002">
    <property type="protein sequence ID" value="MDE4908692.1"/>
    <property type="molecule type" value="Genomic_DNA"/>
</dbReference>
<dbReference type="InterPro" id="IPR036249">
    <property type="entry name" value="Thioredoxin-like_sf"/>
</dbReference>
<dbReference type="CDD" id="cd03064">
    <property type="entry name" value="TRX_Fd_NuoE"/>
    <property type="match status" value="1"/>
</dbReference>
<evidence type="ECO:0000256" key="2">
    <source>
        <dbReference type="ARBA" id="ARBA00022714"/>
    </source>
</evidence>
<dbReference type="InterPro" id="IPR041921">
    <property type="entry name" value="NuoE_N"/>
</dbReference>
<accession>A0A9Q4KV14</accession>
<evidence type="ECO:0000256" key="3">
    <source>
        <dbReference type="ARBA" id="ARBA00022723"/>
    </source>
</evidence>
<comment type="similarity">
    <text evidence="1">Belongs to the complex I 24 kDa subunit family.</text>
</comment>
<comment type="cofactor">
    <cofactor evidence="6">
        <name>[2Fe-2S] cluster</name>
        <dbReference type="ChEBI" id="CHEBI:190135"/>
    </cofactor>
</comment>
<dbReference type="InterPro" id="IPR028431">
    <property type="entry name" value="NADP_DH_HndA-like"/>
</dbReference>
<dbReference type="PANTHER" id="PTHR43342:SF1">
    <property type="entry name" value="BIFURCATING [FEFE] HYDROGENASE GAMMA SUBUNIT"/>
    <property type="match status" value="1"/>
</dbReference>
<proteinExistence type="inferred from homology"/>
<dbReference type="Gene3D" id="1.10.10.1590">
    <property type="entry name" value="NADH-quinone oxidoreductase subunit E"/>
    <property type="match status" value="1"/>
</dbReference>
<keyword evidence="5" id="KW-0411">Iron-sulfur</keyword>
<dbReference type="Pfam" id="PF01257">
    <property type="entry name" value="2Fe-2S_thioredx"/>
    <property type="match status" value="1"/>
</dbReference>
<evidence type="ECO:0000256" key="1">
    <source>
        <dbReference type="ARBA" id="ARBA00010643"/>
    </source>
</evidence>
<gene>
    <name evidence="7" type="ORF">L0665_08750</name>
</gene>
<dbReference type="PIRSF" id="PIRSF000216">
    <property type="entry name" value="NADH_DH_24kDa"/>
    <property type="match status" value="1"/>
</dbReference>
<evidence type="ECO:0000313" key="8">
    <source>
        <dbReference type="Proteomes" id="UP001143747"/>
    </source>
</evidence>
<keyword evidence="2" id="KW-0001">2Fe-2S</keyword>
<protein>
    <submittedName>
        <fullName evidence="7">NAD(P)H-dependent oxidoreductase subunit E</fullName>
    </submittedName>
</protein>
<organism evidence="7 8">
    <name type="scientific">Methanogenium marinum</name>
    <dbReference type="NCBI Taxonomy" id="348610"/>
    <lineage>
        <taxon>Archaea</taxon>
        <taxon>Methanobacteriati</taxon>
        <taxon>Methanobacteriota</taxon>
        <taxon>Stenosarchaea group</taxon>
        <taxon>Methanomicrobia</taxon>
        <taxon>Methanomicrobiales</taxon>
        <taxon>Methanomicrobiaceae</taxon>
        <taxon>Methanogenium</taxon>
    </lineage>
</organism>
<name>A0A9Q4KV14_9EURY</name>
<sequence>MLAILQDIQEKEHYISVDVMRSVACYLDVPESRVYSVATFYKALSLVPLGKNVIKMCNGTACHIRGSPEVMKAFEKELGIKNGETTEDGMFTLQTVNCLGACALAPVVTVNGRVFGKVRVKDVPCIIQEVREDETE</sequence>
<dbReference type="GO" id="GO:0046872">
    <property type="term" value="F:metal ion binding"/>
    <property type="evidence" value="ECO:0007669"/>
    <property type="project" value="UniProtKB-KW"/>
</dbReference>
<keyword evidence="8" id="KW-1185">Reference proteome</keyword>
<dbReference type="PANTHER" id="PTHR43342">
    <property type="entry name" value="NADH-QUINONE OXIDOREDUCTASE, E SUBUNIT"/>
    <property type="match status" value="1"/>
</dbReference>
<dbReference type="PROSITE" id="PS01099">
    <property type="entry name" value="COMPLEX1_24K"/>
    <property type="match status" value="1"/>
</dbReference>